<dbReference type="RefSeq" id="XP_004221195.1">
    <property type="nucleotide sequence ID" value="XM_004221147.1"/>
</dbReference>
<organism evidence="6 7">
    <name type="scientific">Plasmodium cynomolgi (strain B)</name>
    <dbReference type="NCBI Taxonomy" id="1120755"/>
    <lineage>
        <taxon>Eukaryota</taxon>
        <taxon>Sar</taxon>
        <taxon>Alveolata</taxon>
        <taxon>Apicomplexa</taxon>
        <taxon>Aconoidasida</taxon>
        <taxon>Haemosporida</taxon>
        <taxon>Plasmodiidae</taxon>
        <taxon>Plasmodium</taxon>
        <taxon>Plasmodium (Plasmodium)</taxon>
    </lineage>
</organism>
<evidence type="ECO:0000256" key="2">
    <source>
        <dbReference type="ARBA" id="ARBA00022801"/>
    </source>
</evidence>
<comment type="similarity">
    <text evidence="1">Belongs to the phosphoglycerate mutase family. BPG-dependent PGAM subfamily.</text>
</comment>
<dbReference type="InterPro" id="IPR029033">
    <property type="entry name" value="His_PPase_superfam"/>
</dbReference>
<keyword evidence="2" id="KW-0378">Hydrolase</keyword>
<dbReference type="KEGG" id="pcy:PCYB_052660"/>
<dbReference type="GeneID" id="14691637"/>
<dbReference type="OrthoDB" id="2118094at2759"/>
<evidence type="ECO:0000256" key="1">
    <source>
        <dbReference type="ARBA" id="ARBA00006717"/>
    </source>
</evidence>
<dbReference type="SUPFAM" id="SSF53254">
    <property type="entry name" value="Phosphoglycerate mutase-like"/>
    <property type="match status" value="1"/>
</dbReference>
<protein>
    <recommendedName>
        <fullName evidence="3">Serine/threonine-protein phosphatase PGAM5, mitochondrial</fullName>
    </recommendedName>
    <alternativeName>
        <fullName evidence="4">Serine/threonine-protein phosphatase Pgam5, mitochondrial</fullName>
    </alternativeName>
</protein>
<evidence type="ECO:0000256" key="3">
    <source>
        <dbReference type="ARBA" id="ARBA00039765"/>
    </source>
</evidence>
<evidence type="ECO:0000313" key="7">
    <source>
        <dbReference type="Proteomes" id="UP000006319"/>
    </source>
</evidence>
<dbReference type="AlphaFoldDB" id="K6UIR4"/>
<dbReference type="PhylomeDB" id="K6UIR4"/>
<dbReference type="SMART" id="SM00855">
    <property type="entry name" value="PGAM"/>
    <property type="match status" value="1"/>
</dbReference>
<dbReference type="PANTHER" id="PTHR20935">
    <property type="entry name" value="PHOSPHOGLYCERATE MUTASE-RELATED"/>
    <property type="match status" value="1"/>
</dbReference>
<keyword evidence="5" id="KW-0812">Transmembrane</keyword>
<sequence length="321" mass="37019">MRTIEQANKRTSEQANDFPPGAKMRYYNLVSKVSLGKNLRGNLLAKRTFSQGGSGEKVKYVKEGKAKYIFCTAVTSVALSVALTYAYENYVLYKWNHKYDYSYNPHMKIIENKSKEKKEGKREKKHVSKNIILVRHGQYIRKNKSDENSKKLTKEGCKQAEITGKKLKDILNGKKISVIYHSDLIRAKETAEIISKYFPNAQLVNDPNLNEGTPYLPDPIPKSSKFDSNKIRVDNKRINKAYESYFYQPPGEEDEYQLVICHGNVIRYFLCRALQLPLFAWLRFSSYNCGITWLVLDDEGSVVLREFGSVSHLPFDSVTYF</sequence>
<dbReference type="InterPro" id="IPR051021">
    <property type="entry name" value="Mito_Ser/Thr_phosphatase"/>
</dbReference>
<evidence type="ECO:0000256" key="5">
    <source>
        <dbReference type="SAM" id="Phobius"/>
    </source>
</evidence>
<evidence type="ECO:0000256" key="4">
    <source>
        <dbReference type="ARBA" id="ARBA00040722"/>
    </source>
</evidence>
<dbReference type="EMBL" id="DF157097">
    <property type="protein sequence ID" value="GAB65248.1"/>
    <property type="molecule type" value="Genomic_DNA"/>
</dbReference>
<dbReference type="VEuPathDB" id="PlasmoDB:PCYB_052660"/>
<dbReference type="InterPro" id="IPR013078">
    <property type="entry name" value="His_Pase_superF_clade-1"/>
</dbReference>
<dbReference type="Pfam" id="PF00300">
    <property type="entry name" value="His_Phos_1"/>
    <property type="match status" value="2"/>
</dbReference>
<keyword evidence="5" id="KW-0472">Membrane</keyword>
<evidence type="ECO:0000313" key="6">
    <source>
        <dbReference type="EMBL" id="GAB65248.1"/>
    </source>
</evidence>
<keyword evidence="5" id="KW-1133">Transmembrane helix</keyword>
<dbReference type="Proteomes" id="UP000006319">
    <property type="component" value="Chromosome 5"/>
</dbReference>
<gene>
    <name evidence="6" type="ORF">PCYB_052660</name>
</gene>
<feature type="transmembrane region" description="Helical" evidence="5">
    <location>
        <begin position="68"/>
        <end position="87"/>
    </location>
</feature>
<dbReference type="GO" id="GO:0004722">
    <property type="term" value="F:protein serine/threonine phosphatase activity"/>
    <property type="evidence" value="ECO:0007669"/>
    <property type="project" value="TreeGrafter"/>
</dbReference>
<dbReference type="eggNOG" id="KOG4609">
    <property type="taxonomic scope" value="Eukaryota"/>
</dbReference>
<accession>K6UIR4</accession>
<keyword evidence="7" id="KW-1185">Reference proteome</keyword>
<name>K6UIR4_PLACD</name>
<dbReference type="Gene3D" id="3.40.50.1240">
    <property type="entry name" value="Phosphoglycerate mutase-like"/>
    <property type="match status" value="1"/>
</dbReference>
<dbReference type="GO" id="GO:0005739">
    <property type="term" value="C:mitochondrion"/>
    <property type="evidence" value="ECO:0007669"/>
    <property type="project" value="TreeGrafter"/>
</dbReference>
<dbReference type="OMA" id="QLPLFAW"/>
<proteinExistence type="inferred from homology"/>
<reference evidence="6 7" key="1">
    <citation type="journal article" date="2012" name="Nat. Genet.">
        <title>Plasmodium cynomolgi genome sequences provide insight into Plasmodium vivax and the monkey malaria clade.</title>
        <authorList>
            <person name="Tachibana S."/>
            <person name="Sullivan S.A."/>
            <person name="Kawai S."/>
            <person name="Nakamura S."/>
            <person name="Kim H.R."/>
            <person name="Goto N."/>
            <person name="Arisue N."/>
            <person name="Palacpac N.M.Q."/>
            <person name="Honma H."/>
            <person name="Yagi M."/>
            <person name="Tougan T."/>
            <person name="Katakai Y."/>
            <person name="Kaneko O."/>
            <person name="Mita T."/>
            <person name="Kita K."/>
            <person name="Yasutomi Y."/>
            <person name="Sutton P.L."/>
            <person name="Shakhbatyan R."/>
            <person name="Horii T."/>
            <person name="Yasunaga T."/>
            <person name="Barnwell J.W."/>
            <person name="Escalante A.A."/>
            <person name="Carlton J.M."/>
            <person name="Tanabe K."/>
        </authorList>
    </citation>
    <scope>NUCLEOTIDE SEQUENCE [LARGE SCALE GENOMIC DNA]</scope>
    <source>
        <strain evidence="6 7">B</strain>
    </source>
</reference>
<dbReference type="CDD" id="cd07067">
    <property type="entry name" value="HP_PGM_like"/>
    <property type="match status" value="1"/>
</dbReference>
<dbReference type="GO" id="GO:0090141">
    <property type="term" value="P:positive regulation of mitochondrial fission"/>
    <property type="evidence" value="ECO:0007669"/>
    <property type="project" value="TreeGrafter"/>
</dbReference>
<dbReference type="PANTHER" id="PTHR20935:SF0">
    <property type="entry name" value="SERINE_THREONINE-PROTEIN PHOSPHATASE PGAM5, MITOCHONDRIAL"/>
    <property type="match status" value="1"/>
</dbReference>